<accession>A3IV09</accession>
<dbReference type="InterPro" id="IPR043733">
    <property type="entry name" value="DUF5677"/>
</dbReference>
<evidence type="ECO:0000313" key="2">
    <source>
        <dbReference type="Proteomes" id="UP000003781"/>
    </source>
</evidence>
<comment type="caution">
    <text evidence="1">The sequence shown here is derived from an EMBL/GenBank/DDBJ whole genome shotgun (WGS) entry which is preliminary data.</text>
</comment>
<dbReference type="Proteomes" id="UP000003781">
    <property type="component" value="Unassembled WGS sequence"/>
</dbReference>
<protein>
    <submittedName>
        <fullName evidence="1">Uncharacterized protein</fullName>
    </submittedName>
</protein>
<reference evidence="1 2" key="1">
    <citation type="submission" date="2007-03" db="EMBL/GenBank/DDBJ databases">
        <authorList>
            <person name="Stal L."/>
            <person name="Ferriera S."/>
            <person name="Johnson J."/>
            <person name="Kravitz S."/>
            <person name="Beeson K."/>
            <person name="Sutton G."/>
            <person name="Rogers Y.-H."/>
            <person name="Friedman R."/>
            <person name="Frazier M."/>
            <person name="Venter J.C."/>
        </authorList>
    </citation>
    <scope>NUCLEOTIDE SEQUENCE [LARGE SCALE GENOMIC DNA]</scope>
    <source>
        <strain evidence="1 2">CCY0110</strain>
    </source>
</reference>
<gene>
    <name evidence="1" type="ORF">CY0110_11132</name>
</gene>
<proteinExistence type="predicted"/>
<organism evidence="1 2">
    <name type="scientific">Crocosphaera chwakensis CCY0110</name>
    <dbReference type="NCBI Taxonomy" id="391612"/>
    <lineage>
        <taxon>Bacteria</taxon>
        <taxon>Bacillati</taxon>
        <taxon>Cyanobacteriota</taxon>
        <taxon>Cyanophyceae</taxon>
        <taxon>Oscillatoriophycideae</taxon>
        <taxon>Chroococcales</taxon>
        <taxon>Aphanothecaceae</taxon>
        <taxon>Crocosphaera</taxon>
        <taxon>Crocosphaera chwakensis</taxon>
    </lineage>
</organism>
<evidence type="ECO:0000313" key="1">
    <source>
        <dbReference type="EMBL" id="EAZ89663.1"/>
    </source>
</evidence>
<keyword evidence="2" id="KW-1185">Reference proteome</keyword>
<name>A3IV09_9CHRO</name>
<dbReference type="AlphaFoldDB" id="A3IV09"/>
<sequence>MERLLPTKITDHWDYASVASLTRNILECYLIFFYFCIDSVSYTEWECRYNIFNLHDCTRRKKLFESEILGDCDQDIQGFNKQISELKDRLINNEYFNNNLSDKQKKDYLKGNKHLLLSQDEVIEKMGLSLDNFRFSYIFLSNQIHTLPMNFYRMGEQIRGTGVHSDVEEDYTQMCVDITIKYLEKAINDMENLFG</sequence>
<dbReference type="Pfam" id="PF18928">
    <property type="entry name" value="DUF5677"/>
    <property type="match status" value="1"/>
</dbReference>
<dbReference type="eggNOG" id="ENOG5032KKB">
    <property type="taxonomic scope" value="Bacteria"/>
</dbReference>
<dbReference type="EMBL" id="AAXW01000039">
    <property type="protein sequence ID" value="EAZ89663.1"/>
    <property type="molecule type" value="Genomic_DNA"/>
</dbReference>